<feature type="region of interest" description="Disordered" evidence="1">
    <location>
        <begin position="36"/>
        <end position="85"/>
    </location>
</feature>
<accession>A0A485N3J8</accession>
<name>A0A485N3J8_LYNPA</name>
<gene>
    <name evidence="2" type="ORF">LYPA_23C006682</name>
</gene>
<evidence type="ECO:0000313" key="2">
    <source>
        <dbReference type="EMBL" id="VFV28000.1"/>
    </source>
</evidence>
<organism evidence="2 3">
    <name type="scientific">Lynx pardinus</name>
    <name type="common">Iberian lynx</name>
    <name type="synonym">Felis pardina</name>
    <dbReference type="NCBI Taxonomy" id="191816"/>
    <lineage>
        <taxon>Eukaryota</taxon>
        <taxon>Metazoa</taxon>
        <taxon>Chordata</taxon>
        <taxon>Craniata</taxon>
        <taxon>Vertebrata</taxon>
        <taxon>Euteleostomi</taxon>
        <taxon>Mammalia</taxon>
        <taxon>Eutheria</taxon>
        <taxon>Laurasiatheria</taxon>
        <taxon>Carnivora</taxon>
        <taxon>Feliformia</taxon>
        <taxon>Felidae</taxon>
        <taxon>Felinae</taxon>
        <taxon>Lynx</taxon>
    </lineage>
</organism>
<proteinExistence type="predicted"/>
<dbReference type="AlphaFoldDB" id="A0A485N3J8"/>
<dbReference type="GO" id="GO:0005634">
    <property type="term" value="C:nucleus"/>
    <property type="evidence" value="ECO:0007669"/>
    <property type="project" value="TreeGrafter"/>
</dbReference>
<dbReference type="InterPro" id="IPR052417">
    <property type="entry name" value="Dachshund_domain"/>
</dbReference>
<sequence>MAMNQMSHLNTIANMAAAAQIHSPLSRAGTSVIKEWIPESPSPVPSLEDNHCPGSQISSHPSSSVSSSPSQMDHHSERTVMMPNNREELIVDQDNGPTIKRDNKGKIIFAYVVDI</sequence>
<dbReference type="GO" id="GO:0000981">
    <property type="term" value="F:DNA-binding transcription factor activity, RNA polymerase II-specific"/>
    <property type="evidence" value="ECO:0007669"/>
    <property type="project" value="TreeGrafter"/>
</dbReference>
<reference evidence="2 3" key="1">
    <citation type="submission" date="2019-01" db="EMBL/GenBank/DDBJ databases">
        <authorList>
            <person name="Alioto T."/>
            <person name="Alioto T."/>
        </authorList>
    </citation>
    <scope>NUCLEOTIDE SEQUENCE [LARGE SCALE GENOMIC DNA]</scope>
</reference>
<dbReference type="GO" id="GO:0005667">
    <property type="term" value="C:transcription regulator complex"/>
    <property type="evidence" value="ECO:0007669"/>
    <property type="project" value="TreeGrafter"/>
</dbReference>
<dbReference type="PANTHER" id="PTHR12577">
    <property type="entry name" value="DACHSHUND"/>
    <property type="match status" value="1"/>
</dbReference>
<keyword evidence="3" id="KW-1185">Reference proteome</keyword>
<dbReference type="EMBL" id="CAAGRJ010010706">
    <property type="protein sequence ID" value="VFV28000.1"/>
    <property type="molecule type" value="Genomic_DNA"/>
</dbReference>
<dbReference type="Proteomes" id="UP000386466">
    <property type="component" value="Unassembled WGS sequence"/>
</dbReference>
<feature type="compositionally biased region" description="Low complexity" evidence="1">
    <location>
        <begin position="55"/>
        <end position="71"/>
    </location>
</feature>
<dbReference type="PANTHER" id="PTHR12577:SF7">
    <property type="entry name" value="DACHSHUND HOMOLOG 2"/>
    <property type="match status" value="1"/>
</dbReference>
<protein>
    <submittedName>
        <fullName evidence="2">Dachshund 2</fullName>
    </submittedName>
</protein>
<evidence type="ECO:0000256" key="1">
    <source>
        <dbReference type="SAM" id="MobiDB-lite"/>
    </source>
</evidence>
<dbReference type="GO" id="GO:0000978">
    <property type="term" value="F:RNA polymerase II cis-regulatory region sequence-specific DNA binding"/>
    <property type="evidence" value="ECO:0007669"/>
    <property type="project" value="TreeGrafter"/>
</dbReference>
<evidence type="ECO:0000313" key="3">
    <source>
        <dbReference type="Proteomes" id="UP000386466"/>
    </source>
</evidence>